<keyword evidence="1" id="KW-1133">Transmembrane helix</keyword>
<dbReference type="EnsemblMetazoa" id="AMAM002103-RA">
    <property type="protein sequence ID" value="AMAM002103-PA"/>
    <property type="gene ID" value="AMAM002103"/>
</dbReference>
<protein>
    <recommendedName>
        <fullName evidence="4">Hexosyltransferase</fullName>
    </recommendedName>
</protein>
<proteinExistence type="predicted"/>
<evidence type="ECO:0000313" key="3">
    <source>
        <dbReference type="Proteomes" id="UP000075901"/>
    </source>
</evidence>
<keyword evidence="1" id="KW-0812">Transmembrane</keyword>
<evidence type="ECO:0008006" key="4">
    <source>
        <dbReference type="Google" id="ProtNLM"/>
    </source>
</evidence>
<keyword evidence="1" id="KW-0472">Membrane</keyword>
<dbReference type="Proteomes" id="UP000075901">
    <property type="component" value="Unassembled WGS sequence"/>
</dbReference>
<dbReference type="VEuPathDB" id="VectorBase:AMAM002103"/>
<keyword evidence="3" id="KW-1185">Reference proteome</keyword>
<accession>A0A182S919</accession>
<reference evidence="2" key="2">
    <citation type="submission" date="2020-05" db="UniProtKB">
        <authorList>
            <consortium name="EnsemblMetazoa"/>
        </authorList>
    </citation>
    <scope>IDENTIFICATION</scope>
    <source>
        <strain evidence="2">maculatus3</strain>
    </source>
</reference>
<evidence type="ECO:0000313" key="2">
    <source>
        <dbReference type="EnsemblMetazoa" id="AMAM002103-PA"/>
    </source>
</evidence>
<dbReference type="AlphaFoldDB" id="A0A182S919"/>
<organism evidence="2 3">
    <name type="scientific">Anopheles maculatus</name>
    <dbReference type="NCBI Taxonomy" id="74869"/>
    <lineage>
        <taxon>Eukaryota</taxon>
        <taxon>Metazoa</taxon>
        <taxon>Ecdysozoa</taxon>
        <taxon>Arthropoda</taxon>
        <taxon>Hexapoda</taxon>
        <taxon>Insecta</taxon>
        <taxon>Pterygota</taxon>
        <taxon>Neoptera</taxon>
        <taxon>Endopterygota</taxon>
        <taxon>Diptera</taxon>
        <taxon>Nematocera</taxon>
        <taxon>Culicoidea</taxon>
        <taxon>Culicidae</taxon>
        <taxon>Anophelinae</taxon>
        <taxon>Anopheles</taxon>
        <taxon>Anopheles maculatus group</taxon>
    </lineage>
</organism>
<feature type="transmembrane region" description="Helical" evidence="1">
    <location>
        <begin position="7"/>
        <end position="30"/>
    </location>
</feature>
<sequence>MELFEKFTLCCVVIVIASVSVILVASVQLMHRLEDGINRDNSKLLQKIGAPRTGSDLYTGRESNAFEGPLLVLIIRSSKENYALRRTIRRTWAREDSRVEHRFVLRSGTYRPKHLSTDEDELDAWLKALQHRETVATNARYVLFVNESVFVNTPLLLEAIERVLPKEAFVLCTPMQTSVPERNVTCNTSNPVLVSMDVVRGGTAQNHTVHDGRRLYLNRRETEALVRHQVDDVSGLTFFFTGSLLRFSAKIPLTRMIDQLWTSTGGNDTPVEY</sequence>
<reference evidence="3" key="1">
    <citation type="submission" date="2013-09" db="EMBL/GenBank/DDBJ databases">
        <title>The Genome Sequence of Anopheles maculatus species B.</title>
        <authorList>
            <consortium name="The Broad Institute Genomics Platform"/>
            <person name="Neafsey D.E."/>
            <person name="Besansky N."/>
            <person name="Howell P."/>
            <person name="Walton C."/>
            <person name="Young S.K."/>
            <person name="Zeng Q."/>
            <person name="Gargeya S."/>
            <person name="Fitzgerald M."/>
            <person name="Haas B."/>
            <person name="Abouelleil A."/>
            <person name="Allen A.W."/>
            <person name="Alvarado L."/>
            <person name="Arachchi H.M."/>
            <person name="Berlin A.M."/>
            <person name="Chapman S.B."/>
            <person name="Gainer-Dewar J."/>
            <person name="Goldberg J."/>
            <person name="Griggs A."/>
            <person name="Gujja S."/>
            <person name="Hansen M."/>
            <person name="Howarth C."/>
            <person name="Imamovic A."/>
            <person name="Ireland A."/>
            <person name="Larimer J."/>
            <person name="McCowan C."/>
            <person name="Murphy C."/>
            <person name="Pearson M."/>
            <person name="Poon T.W."/>
            <person name="Priest M."/>
            <person name="Roberts A."/>
            <person name="Saif S."/>
            <person name="Shea T."/>
            <person name="Sisk P."/>
            <person name="Sykes S."/>
            <person name="Wortman J."/>
            <person name="Nusbaum C."/>
            <person name="Birren B."/>
        </authorList>
    </citation>
    <scope>NUCLEOTIDE SEQUENCE [LARGE SCALE GENOMIC DNA]</scope>
    <source>
        <strain evidence="3">maculatus3</strain>
    </source>
</reference>
<name>A0A182S919_9DIPT</name>
<evidence type="ECO:0000256" key="1">
    <source>
        <dbReference type="SAM" id="Phobius"/>
    </source>
</evidence>